<dbReference type="InterPro" id="IPR003959">
    <property type="entry name" value="ATPase_AAA_core"/>
</dbReference>
<dbReference type="GO" id="GO:0039693">
    <property type="term" value="P:viral DNA genome replication"/>
    <property type="evidence" value="ECO:0007669"/>
    <property type="project" value="UniProtKB-UniRule"/>
</dbReference>
<evidence type="ECO:0000313" key="7">
    <source>
        <dbReference type="Proteomes" id="UP000000915"/>
    </source>
</evidence>
<dbReference type="PANTHER" id="PTHR11669:SF20">
    <property type="entry name" value="REPLICATION FACTOR C SUBUNIT 4"/>
    <property type="match status" value="1"/>
</dbReference>
<name>Q58LH0_BPPRS</name>
<dbReference type="Proteomes" id="UP000000915">
    <property type="component" value="Segment"/>
</dbReference>
<dbReference type="GO" id="GO:0003677">
    <property type="term" value="F:DNA binding"/>
    <property type="evidence" value="ECO:0007669"/>
    <property type="project" value="UniProtKB-UniRule"/>
</dbReference>
<evidence type="ECO:0000256" key="3">
    <source>
        <dbReference type="ARBA" id="ARBA00022840"/>
    </source>
</evidence>
<dbReference type="GeneID" id="3294556"/>
<dbReference type="CDD" id="cd00009">
    <property type="entry name" value="AAA"/>
    <property type="match status" value="1"/>
</dbReference>
<dbReference type="GO" id="GO:0016887">
    <property type="term" value="F:ATP hydrolysis activity"/>
    <property type="evidence" value="ECO:0007669"/>
    <property type="project" value="UniProtKB-UniRule"/>
</dbReference>
<dbReference type="EC" id="3.6.4.-" evidence="4"/>
<comment type="similarity">
    <text evidence="4">Belongs to the Tevenvirinae sliding-clamp-loader large subunit family.</text>
</comment>
<dbReference type="Pfam" id="PF21328">
    <property type="entry name" value="Gp44_lid"/>
    <property type="match status" value="1"/>
</dbReference>
<dbReference type="GO" id="GO:0006281">
    <property type="term" value="P:DNA repair"/>
    <property type="evidence" value="ECO:0007669"/>
    <property type="project" value="TreeGrafter"/>
</dbReference>
<reference evidence="6 7" key="2">
    <citation type="journal article" date="2010" name="Environ. Microbiol.">
        <title>Genomic analysis of oceanic cyanobacterial myoviruses compared with T4-like myoviruses from diverse hosts and environments.</title>
        <authorList>
            <person name="Sullivan M.B."/>
            <person name="Huang K.H."/>
            <person name="Ignacio-Espinoza J.C."/>
            <person name="Berlin A.M."/>
            <person name="Kelly L."/>
            <person name="Weigele P.R."/>
            <person name="DeFrancesco A.S."/>
            <person name="Kern S.E."/>
            <person name="Thompson L.R."/>
            <person name="Young S."/>
            <person name="Yandava C."/>
            <person name="Fu R."/>
            <person name="Krastins B."/>
            <person name="Chase M."/>
            <person name="Sarracino D."/>
            <person name="Osburne M.S."/>
            <person name="Henn M.R."/>
            <person name="Chisholm S.W."/>
        </authorList>
    </citation>
    <scope>NUCLEOTIDE SEQUENCE [LARGE SCALE GENOMIC DNA]</scope>
</reference>
<dbReference type="PANTHER" id="PTHR11669">
    <property type="entry name" value="REPLICATION FACTOR C / DNA POLYMERASE III GAMMA-TAU SUBUNIT"/>
    <property type="match status" value="1"/>
</dbReference>
<keyword evidence="1" id="KW-0235">DNA replication</keyword>
<dbReference type="InterPro" id="IPR048815">
    <property type="entry name" value="Gp44_lid"/>
</dbReference>
<dbReference type="Gene3D" id="1.10.8.60">
    <property type="match status" value="1"/>
</dbReference>
<feature type="binding site" evidence="4">
    <location>
        <position position="177"/>
    </location>
    <ligand>
        <name>ATP</name>
        <dbReference type="ChEBI" id="CHEBI:30616"/>
    </ligand>
</feature>
<comment type="subunit">
    <text evidence="4">The sliding-clamp-loader consists of 4 large subunits and 1 small subunit. Interacts with the sliding clamp; this interaction allows the sliding-clamp-loader to open the sliding clamp. Part of the replicase complex that includes the DNA polymerase, the polymerase clamp, the clamp loader complex, the single-stranded DNA binding protein, the primase, the helicase and the helicase assembly factor.</text>
</comment>
<keyword evidence="4" id="KW-0378">Hydrolase</keyword>
<proteinExistence type="inferred from homology"/>
<evidence type="ECO:0000256" key="1">
    <source>
        <dbReference type="ARBA" id="ARBA00022705"/>
    </source>
</evidence>
<dbReference type="HAMAP" id="MF_04162">
    <property type="entry name" value="T4_Clamp_Loader_L"/>
    <property type="match status" value="1"/>
</dbReference>
<dbReference type="Pfam" id="PF00004">
    <property type="entry name" value="AAA"/>
    <property type="match status" value="1"/>
</dbReference>
<keyword evidence="2 4" id="KW-0547">Nucleotide-binding</keyword>
<keyword evidence="4" id="KW-0238">DNA-binding</keyword>
<dbReference type="Gene3D" id="3.40.50.300">
    <property type="entry name" value="P-loop containing nucleotide triphosphate hydrolases"/>
    <property type="match status" value="1"/>
</dbReference>
<evidence type="ECO:0000259" key="5">
    <source>
        <dbReference type="SMART" id="SM00382"/>
    </source>
</evidence>
<dbReference type="Gene3D" id="1.20.272.10">
    <property type="match status" value="1"/>
</dbReference>
<dbReference type="InterPro" id="IPR046388">
    <property type="entry name" value="T4_Clamp_Loader_L"/>
</dbReference>
<evidence type="ECO:0000256" key="2">
    <source>
        <dbReference type="ARBA" id="ARBA00022741"/>
    </source>
</evidence>
<dbReference type="InterPro" id="IPR050238">
    <property type="entry name" value="DNA_Rep/Repair_Clamp_Loader"/>
</dbReference>
<dbReference type="RefSeq" id="YP_214689.1">
    <property type="nucleotide sequence ID" value="NC_006884.2"/>
</dbReference>
<comment type="caution">
    <text evidence="4">Lacks conserved residue(s) required for the propagation of feature annotation.</text>
</comment>
<dbReference type="SMART" id="SM00382">
    <property type="entry name" value="AAA"/>
    <property type="match status" value="1"/>
</dbReference>
<dbReference type="KEGG" id="vg:3294556"/>
<reference evidence="6 7" key="1">
    <citation type="journal article" date="2005" name="PLoS Biol.">
        <title>Three Prochlorococcus cyanophage genomes: signature features and ecological interpretations.</title>
        <authorList>
            <person name="Sullivan M.B."/>
            <person name="Coleman M.L."/>
            <person name="Weigele P."/>
            <person name="Rohwer F."/>
            <person name="Chisholm S.W."/>
        </authorList>
    </citation>
    <scope>NUCLEOTIDE SEQUENCE</scope>
</reference>
<dbReference type="GO" id="GO:0006261">
    <property type="term" value="P:DNA-templated DNA replication"/>
    <property type="evidence" value="ECO:0007669"/>
    <property type="project" value="TreeGrafter"/>
</dbReference>
<comment type="function">
    <text evidence="4">Forms the sliding-clamp-loader together with the small subunit. Functions as an ATPase enzyme. The clamp loader holds the clamp in an open conformation and places it onto the DNA. 4 ATP molecules must bind to the sliding-clamp-loader before the latter can open the sliding clamp. ATP hydrolysis triggers the detachment of the sliding clamp from the sliding-clamp-loader, freeing the sliding clamp to track along DNA.</text>
</comment>
<evidence type="ECO:0000256" key="4">
    <source>
        <dbReference type="HAMAP-Rule" id="MF_04162"/>
    </source>
</evidence>
<evidence type="ECO:0000313" key="6">
    <source>
        <dbReference type="EMBL" id="AAX46929.1"/>
    </source>
</evidence>
<organismHost>
    <name type="scientific">Prochlorococcus</name>
    <dbReference type="NCBI Taxonomy" id="1218"/>
</organismHost>
<keyword evidence="3 4" id="KW-0067">ATP-binding</keyword>
<dbReference type="GO" id="GO:0003689">
    <property type="term" value="F:DNA clamp loader activity"/>
    <property type="evidence" value="ECO:0007669"/>
    <property type="project" value="UniProtKB-UniRule"/>
</dbReference>
<accession>Q58LH0</accession>
<dbReference type="InterPro" id="IPR003593">
    <property type="entry name" value="AAA+_ATPase"/>
</dbReference>
<organism evidence="6 7">
    <name type="scientific">Prochlorococcus phage P-SSM4</name>
    <dbReference type="NCBI Taxonomy" id="268747"/>
    <lineage>
        <taxon>Viruses</taxon>
        <taxon>Duplodnaviria</taxon>
        <taxon>Heunggongvirae</taxon>
        <taxon>Uroviricota</taxon>
        <taxon>Caudoviricetes</taxon>
        <taxon>Pantevenvirales</taxon>
        <taxon>Kyanoviridae</taxon>
        <taxon>Ronodorvirus</taxon>
        <taxon>Ronodorvirus ssm4</taxon>
    </lineage>
</organism>
<protein>
    <recommendedName>
        <fullName evidence="4">Sliding-clamp-loader large subunit</fullName>
        <ecNumber evidence="4">3.6.4.-</ecNumber>
    </recommendedName>
    <alternativeName>
        <fullName evidence="4">Clamp loader gp44 subunit</fullName>
    </alternativeName>
</protein>
<keyword evidence="4" id="KW-1194">Viral DNA replication</keyword>
<dbReference type="InterPro" id="IPR027417">
    <property type="entry name" value="P-loop_NTPase"/>
</dbReference>
<dbReference type="GO" id="GO:0005524">
    <property type="term" value="F:ATP binding"/>
    <property type="evidence" value="ECO:0007669"/>
    <property type="project" value="UniProtKB-UniRule"/>
</dbReference>
<dbReference type="OrthoDB" id="4962at10239"/>
<feature type="domain" description="AAA+ ATPase" evidence="5">
    <location>
        <begin position="13"/>
        <end position="136"/>
    </location>
</feature>
<sequence length="292" mass="32287">MKSTFKSFVEQGEIPNLLLSGTAGVGKTTIAKALCNELGADFYVINGSDEGRFLDTVRNQAKNFAATVSLTAGAKHKVLIIDEADNTTPDVQLLLRASIEEFQKNCRFIFTCNFKNKIIEPLHSRTTVIDFNVRGKIKQQLAASFFARCKGILTAEDVTFSEKVLAEVVNKYFPDFRRTLNELQRYASTGSIDTGILATLGDAKIDSLVSALKAKKFNDVKKWVTQNIDSDPQSIMRTLYDSLASIMTPPSIPAAILIIADYQYKAAFVVDQEINLLACLTQIMVECNFDVS</sequence>
<keyword evidence="7" id="KW-1185">Reference proteome</keyword>
<feature type="binding site" evidence="4">
    <location>
        <begin position="24"/>
        <end position="29"/>
    </location>
    <ligand>
        <name>ATP</name>
        <dbReference type="ChEBI" id="CHEBI:30616"/>
    </ligand>
</feature>
<dbReference type="SUPFAM" id="SSF52540">
    <property type="entry name" value="P-loop containing nucleoside triphosphate hydrolases"/>
    <property type="match status" value="1"/>
</dbReference>
<gene>
    <name evidence="6" type="primary">gp44</name>
    <name evidence="6" type="ORF">PSSM4_128</name>
</gene>
<dbReference type="EMBL" id="AY940168">
    <property type="protein sequence ID" value="AAX46929.1"/>
    <property type="molecule type" value="Genomic_DNA"/>
</dbReference>